<feature type="transmembrane region" description="Helical" evidence="8">
    <location>
        <begin position="402"/>
        <end position="422"/>
    </location>
</feature>
<proteinExistence type="predicted"/>
<evidence type="ECO:0000256" key="3">
    <source>
        <dbReference type="ARBA" id="ARBA00022692"/>
    </source>
</evidence>
<dbReference type="EMBL" id="JAERQM010000001">
    <property type="protein sequence ID" value="MBU8543301.1"/>
    <property type="molecule type" value="Genomic_DNA"/>
</dbReference>
<feature type="transmembrane region" description="Helical" evidence="8">
    <location>
        <begin position="33"/>
        <end position="53"/>
    </location>
</feature>
<feature type="transmembrane region" description="Helical" evidence="8">
    <location>
        <begin position="100"/>
        <end position="117"/>
    </location>
</feature>
<reference evidence="10 11" key="1">
    <citation type="submission" date="2021-01" db="EMBL/GenBank/DDBJ databases">
        <title>Roseomonas sp. nov, a bacterium isolated from an oil production mixture in Yumen Oilfield.</title>
        <authorList>
            <person name="Wu D."/>
        </authorList>
    </citation>
    <scope>NUCLEOTIDE SEQUENCE [LARGE SCALE GENOMIC DNA]</scope>
    <source>
        <strain evidence="10 11">ROY-5-3</strain>
    </source>
</reference>
<evidence type="ECO:0000256" key="5">
    <source>
        <dbReference type="ARBA" id="ARBA00023002"/>
    </source>
</evidence>
<evidence type="ECO:0000313" key="11">
    <source>
        <dbReference type="Proteomes" id="UP000689967"/>
    </source>
</evidence>
<keyword evidence="6 8" id="KW-0472">Membrane</keyword>
<dbReference type="InterPro" id="IPR001750">
    <property type="entry name" value="ND/Mrp_TM"/>
</dbReference>
<feature type="transmembrane region" description="Helical" evidence="8">
    <location>
        <begin position="65"/>
        <end position="88"/>
    </location>
</feature>
<keyword evidence="11" id="KW-1185">Reference proteome</keyword>
<dbReference type="Proteomes" id="UP000689967">
    <property type="component" value="Unassembled WGS sequence"/>
</dbReference>
<feature type="transmembrane region" description="Helical" evidence="8">
    <location>
        <begin position="365"/>
        <end position="387"/>
    </location>
</feature>
<feature type="transmembrane region" description="Helical" evidence="8">
    <location>
        <begin position="268"/>
        <end position="290"/>
    </location>
</feature>
<organism evidence="10 11">
    <name type="scientific">Falsiroseomonas oleicola</name>
    <dbReference type="NCBI Taxonomy" id="2801474"/>
    <lineage>
        <taxon>Bacteria</taxon>
        <taxon>Pseudomonadati</taxon>
        <taxon>Pseudomonadota</taxon>
        <taxon>Alphaproteobacteria</taxon>
        <taxon>Acetobacterales</taxon>
        <taxon>Roseomonadaceae</taxon>
        <taxon>Falsiroseomonas</taxon>
    </lineage>
</organism>
<feature type="transmembrane region" description="Helical" evidence="8">
    <location>
        <begin position="6"/>
        <end position="24"/>
    </location>
</feature>
<protein>
    <submittedName>
        <fullName evidence="10">Hydrogenase 4 subunit F</fullName>
    </submittedName>
</protein>
<evidence type="ECO:0000313" key="10">
    <source>
        <dbReference type="EMBL" id="MBU8543301.1"/>
    </source>
</evidence>
<feature type="transmembrane region" description="Helical" evidence="8">
    <location>
        <begin position="237"/>
        <end position="256"/>
    </location>
</feature>
<keyword evidence="3 7" id="KW-0812">Transmembrane</keyword>
<evidence type="ECO:0000256" key="2">
    <source>
        <dbReference type="ARBA" id="ARBA00022475"/>
    </source>
</evidence>
<feature type="transmembrane region" description="Helical" evidence="8">
    <location>
        <begin position="123"/>
        <end position="142"/>
    </location>
</feature>
<keyword evidence="4 8" id="KW-1133">Transmembrane helix</keyword>
<sequence>MSGFPLAWIVVFFPWAGALLLLLLRPRGRLPAWVNLGVSAASCGLALSLLALPQGVQGWTRTDSVNLPLVALAGIIGLATAAFSAATVEGERFDALRARAYHAAFQVFMGAQFLALLSDNLGVMWVAIEIATLASVLMVAVHGTPAAIEAAWKFFLLCGVGIALALFGTILLYLAAQPLVGHGDPGLSWAALRAVAAHCDAGILSLAFIFIMVGYGTKAGLVPLHTWLPDAEAEGPLPISAVLSGLLLNASLLAILRAKAIVDLNPGVLAPGPLLVGFGLASLLLASLALWRRRDARRFFAWSSIEHMGLATLAFGLGAPLAGMLHLMGHSLVKSAVFFGVGAAAQIKGSQKMEAIKGLATSHPVLGWGLALGIAGLAGMPPFALFVSEFRLVAAAAAGQPWLLLPLGLGLLLAGTALVRALQRMCLGPASPDAPVPGAFGLPGGLAWASVPMWTLLALAAVLGFAIPAGLEALLMDAARLLG</sequence>
<comment type="subcellular location">
    <subcellularLocation>
        <location evidence="1">Cell membrane</location>
        <topology evidence="1">Multi-pass membrane protein</topology>
    </subcellularLocation>
    <subcellularLocation>
        <location evidence="7">Membrane</location>
        <topology evidence="7">Multi-pass membrane protein</topology>
    </subcellularLocation>
</comment>
<evidence type="ECO:0000256" key="1">
    <source>
        <dbReference type="ARBA" id="ARBA00004651"/>
    </source>
</evidence>
<feature type="transmembrane region" description="Helical" evidence="8">
    <location>
        <begin position="457"/>
        <end position="475"/>
    </location>
</feature>
<feature type="transmembrane region" description="Helical" evidence="8">
    <location>
        <begin position="299"/>
        <end position="321"/>
    </location>
</feature>
<gene>
    <name evidence="10" type="ORF">JJQ90_06265</name>
</gene>
<name>A0ABS6H3R4_9PROT</name>
<feature type="transmembrane region" description="Helical" evidence="8">
    <location>
        <begin position="154"/>
        <end position="175"/>
    </location>
</feature>
<evidence type="ECO:0000256" key="4">
    <source>
        <dbReference type="ARBA" id="ARBA00022989"/>
    </source>
</evidence>
<keyword evidence="2" id="KW-1003">Cell membrane</keyword>
<feature type="domain" description="NADH:quinone oxidoreductase/Mrp antiporter transmembrane" evidence="9">
    <location>
        <begin position="118"/>
        <end position="407"/>
    </location>
</feature>
<dbReference type="Pfam" id="PF00361">
    <property type="entry name" value="Proton_antipo_M"/>
    <property type="match status" value="1"/>
</dbReference>
<keyword evidence="5" id="KW-0560">Oxidoreductase</keyword>
<dbReference type="PANTHER" id="PTHR42682">
    <property type="entry name" value="HYDROGENASE-4 COMPONENT F"/>
    <property type="match status" value="1"/>
</dbReference>
<dbReference type="PANTHER" id="PTHR42682:SF5">
    <property type="entry name" value="HYDROGENASE-4 COMPONENT F"/>
    <property type="match status" value="1"/>
</dbReference>
<evidence type="ECO:0000256" key="8">
    <source>
        <dbReference type="SAM" id="Phobius"/>
    </source>
</evidence>
<dbReference type="InterPro" id="IPR052175">
    <property type="entry name" value="ComplexI-like_HydComp"/>
</dbReference>
<evidence type="ECO:0000256" key="7">
    <source>
        <dbReference type="RuleBase" id="RU000320"/>
    </source>
</evidence>
<accession>A0ABS6H3R4</accession>
<evidence type="ECO:0000259" key="9">
    <source>
        <dbReference type="Pfam" id="PF00361"/>
    </source>
</evidence>
<evidence type="ECO:0000256" key="6">
    <source>
        <dbReference type="ARBA" id="ARBA00023136"/>
    </source>
</evidence>
<comment type="caution">
    <text evidence="10">The sequence shown here is derived from an EMBL/GenBank/DDBJ whole genome shotgun (WGS) entry which is preliminary data.</text>
</comment>
<dbReference type="RefSeq" id="WP_216873578.1">
    <property type="nucleotide sequence ID" value="NZ_JAERQM010000001.1"/>
</dbReference>
<feature type="transmembrane region" description="Helical" evidence="8">
    <location>
        <begin position="195"/>
        <end position="216"/>
    </location>
</feature>